<dbReference type="InterPro" id="IPR010982">
    <property type="entry name" value="Lambda_DNA-bd_dom_sf"/>
</dbReference>
<dbReference type="Proteomes" id="UP000644010">
    <property type="component" value="Unassembled WGS sequence"/>
</dbReference>
<dbReference type="RefSeq" id="WP_007654909.1">
    <property type="nucleotide sequence ID" value="NZ_JACOOI010000007.1"/>
</dbReference>
<dbReference type="SUPFAM" id="SSF47413">
    <property type="entry name" value="lambda repressor-like DNA-binding domains"/>
    <property type="match status" value="1"/>
</dbReference>
<sequence>MEATVKKSNHGANVRRWREWRNVNQDVLAEQIGVSQATLSGYEKRDKLEIEILEKIAKALNIPVEAITELGNDASINIVNAYDNSGSINYSPTFNPLDKIVELYDKLLEAEKEKVAMLQEVLRDKR</sequence>
<keyword evidence="3" id="KW-1185">Reference proteome</keyword>
<dbReference type="SMART" id="SM00530">
    <property type="entry name" value="HTH_XRE"/>
    <property type="match status" value="1"/>
</dbReference>
<organism evidence="2 3">
    <name type="scientific">Parabacteroides segnis</name>
    <dbReference type="NCBI Taxonomy" id="2763058"/>
    <lineage>
        <taxon>Bacteria</taxon>
        <taxon>Pseudomonadati</taxon>
        <taxon>Bacteroidota</taxon>
        <taxon>Bacteroidia</taxon>
        <taxon>Bacteroidales</taxon>
        <taxon>Tannerellaceae</taxon>
        <taxon>Parabacteroides</taxon>
    </lineage>
</organism>
<dbReference type="Gene3D" id="1.10.260.40">
    <property type="entry name" value="lambda repressor-like DNA-binding domains"/>
    <property type="match status" value="1"/>
</dbReference>
<reference evidence="2 3" key="1">
    <citation type="submission" date="2020-08" db="EMBL/GenBank/DDBJ databases">
        <title>Genome public.</title>
        <authorList>
            <person name="Liu C."/>
            <person name="Sun Q."/>
        </authorList>
    </citation>
    <scope>NUCLEOTIDE SEQUENCE [LARGE SCALE GENOMIC DNA]</scope>
    <source>
        <strain evidence="2 3">BX2</strain>
    </source>
</reference>
<dbReference type="CDD" id="cd00093">
    <property type="entry name" value="HTH_XRE"/>
    <property type="match status" value="1"/>
</dbReference>
<evidence type="ECO:0000259" key="1">
    <source>
        <dbReference type="PROSITE" id="PS50943"/>
    </source>
</evidence>
<dbReference type="InterPro" id="IPR001387">
    <property type="entry name" value="Cro/C1-type_HTH"/>
</dbReference>
<evidence type="ECO:0000313" key="2">
    <source>
        <dbReference type="EMBL" id="MBC5642977.1"/>
    </source>
</evidence>
<proteinExistence type="predicted"/>
<evidence type="ECO:0000313" key="3">
    <source>
        <dbReference type="Proteomes" id="UP000644010"/>
    </source>
</evidence>
<dbReference type="EMBL" id="JACOOI010000007">
    <property type="protein sequence ID" value="MBC5642977.1"/>
    <property type="molecule type" value="Genomic_DNA"/>
</dbReference>
<name>A0ABR7DZQ4_9BACT</name>
<gene>
    <name evidence="2" type="ORF">H8S77_08775</name>
</gene>
<protein>
    <submittedName>
        <fullName evidence="2">Helix-turn-helix transcriptional regulator</fullName>
    </submittedName>
</protein>
<feature type="domain" description="HTH cro/C1-type" evidence="1">
    <location>
        <begin position="14"/>
        <end position="67"/>
    </location>
</feature>
<accession>A0ABR7DZQ4</accession>
<dbReference type="PROSITE" id="PS50943">
    <property type="entry name" value="HTH_CROC1"/>
    <property type="match status" value="1"/>
</dbReference>
<comment type="caution">
    <text evidence="2">The sequence shown here is derived from an EMBL/GenBank/DDBJ whole genome shotgun (WGS) entry which is preliminary data.</text>
</comment>
<dbReference type="Pfam" id="PF01381">
    <property type="entry name" value="HTH_3"/>
    <property type="match status" value="1"/>
</dbReference>